<feature type="compositionally biased region" description="Basic residues" evidence="1">
    <location>
        <begin position="30"/>
        <end position="40"/>
    </location>
</feature>
<dbReference type="AlphaFoldDB" id="A0AAV7TSR5"/>
<organism evidence="2 3">
    <name type="scientific">Pleurodeles waltl</name>
    <name type="common">Iberian ribbed newt</name>
    <dbReference type="NCBI Taxonomy" id="8319"/>
    <lineage>
        <taxon>Eukaryota</taxon>
        <taxon>Metazoa</taxon>
        <taxon>Chordata</taxon>
        <taxon>Craniata</taxon>
        <taxon>Vertebrata</taxon>
        <taxon>Euteleostomi</taxon>
        <taxon>Amphibia</taxon>
        <taxon>Batrachia</taxon>
        <taxon>Caudata</taxon>
        <taxon>Salamandroidea</taxon>
        <taxon>Salamandridae</taxon>
        <taxon>Pleurodelinae</taxon>
        <taxon>Pleurodeles</taxon>
    </lineage>
</organism>
<comment type="caution">
    <text evidence="2">The sequence shown here is derived from an EMBL/GenBank/DDBJ whole genome shotgun (WGS) entry which is preliminary data.</text>
</comment>
<gene>
    <name evidence="2" type="ORF">NDU88_004550</name>
</gene>
<proteinExistence type="predicted"/>
<keyword evidence="3" id="KW-1185">Reference proteome</keyword>
<feature type="region of interest" description="Disordered" evidence="1">
    <location>
        <begin position="22"/>
        <end position="52"/>
    </location>
</feature>
<name>A0AAV7TSR5_PLEWA</name>
<evidence type="ECO:0000256" key="1">
    <source>
        <dbReference type="SAM" id="MobiDB-lite"/>
    </source>
</evidence>
<reference evidence="2" key="1">
    <citation type="journal article" date="2022" name="bioRxiv">
        <title>Sequencing and chromosome-scale assembly of the giantPleurodeles waltlgenome.</title>
        <authorList>
            <person name="Brown T."/>
            <person name="Elewa A."/>
            <person name="Iarovenko S."/>
            <person name="Subramanian E."/>
            <person name="Araus A.J."/>
            <person name="Petzold A."/>
            <person name="Susuki M."/>
            <person name="Suzuki K.-i.T."/>
            <person name="Hayashi T."/>
            <person name="Toyoda A."/>
            <person name="Oliveira C."/>
            <person name="Osipova E."/>
            <person name="Leigh N.D."/>
            <person name="Simon A."/>
            <person name="Yun M.H."/>
        </authorList>
    </citation>
    <scope>NUCLEOTIDE SEQUENCE</scope>
    <source>
        <strain evidence="2">20211129_DDA</strain>
        <tissue evidence="2">Liver</tissue>
    </source>
</reference>
<accession>A0AAV7TSR5</accession>
<dbReference type="Proteomes" id="UP001066276">
    <property type="component" value="Chromosome 3_2"/>
</dbReference>
<dbReference type="EMBL" id="JANPWB010000006">
    <property type="protein sequence ID" value="KAJ1179316.1"/>
    <property type="molecule type" value="Genomic_DNA"/>
</dbReference>
<evidence type="ECO:0000313" key="3">
    <source>
        <dbReference type="Proteomes" id="UP001066276"/>
    </source>
</evidence>
<sequence length="200" mass="21584">MELHPRSGLVADLVSGADAQPLRSSVVARERRRRSKRRCPRHGDGRDASTSPARDWICCGQKPVTILCRTLRPSSTLMSILLDWCRDAALNHGTVNATVTSTVVCLDRSAMALGPLLLREPGDKIVLLLKGGAVSAREGNNQVELAAIAQAFVAYYQDLYAGGRGLRDWDLPVPALPSTLAQDLDQPMTAEEVDAAISRG</sequence>
<evidence type="ECO:0000313" key="2">
    <source>
        <dbReference type="EMBL" id="KAJ1179316.1"/>
    </source>
</evidence>
<protein>
    <submittedName>
        <fullName evidence="2">Uncharacterized protein</fullName>
    </submittedName>
</protein>